<evidence type="ECO:0000256" key="10">
    <source>
        <dbReference type="ARBA" id="ARBA00030399"/>
    </source>
</evidence>
<sequence>MEDKDRLVAVKTLCDIDEKKSYSNIKLNYYFKKYDLSPVDRAFSTEILYGTIRWRLRIDYVISRFAKNGINKISPWVLNSIRIAIYQIFFMDRVPDFAAVDRSVEIVKQKEPRAASFTNAVLRNILRNKDIFNSINVKDKYKRLSIEYSHPEWFVKKFINELGEEFTIELMKKNNTPSELTARVNTLKISKEDLVKIFESKGIEVQNGRLHESIIFNGYSNIEKSYEFNNGYFIIQDEASMLSSKILNPMPSERIIDMCSAPGGKTTHMAQLMTNKGEILAFDIYEHKLKLINENAKKLGIDIIKTQLRDATLYYEDLKDSADKVLVDAPCSGLGLIRKKPEIRWNINENSIIELSKVQKAIINNAAKYVKQKGTLLYSTCTITKEENENIIYDFLKNNKNFDLIDICDYIPKEFKNDDCKKGFLKLYPNINNCDGFFIAKFERKW</sequence>
<dbReference type="Gene3D" id="1.10.940.10">
    <property type="entry name" value="NusB-like"/>
    <property type="match status" value="1"/>
</dbReference>
<evidence type="ECO:0000256" key="2">
    <source>
        <dbReference type="ARBA" id="ARBA00004496"/>
    </source>
</evidence>
<dbReference type="SUPFAM" id="SSF53335">
    <property type="entry name" value="S-adenosyl-L-methionine-dependent methyltransferases"/>
    <property type="match status" value="1"/>
</dbReference>
<feature type="binding site" evidence="13">
    <location>
        <position position="310"/>
    </location>
    <ligand>
        <name>S-adenosyl-L-methionine</name>
        <dbReference type="ChEBI" id="CHEBI:59789"/>
    </ligand>
</feature>
<keyword evidence="16" id="KW-1185">Reference proteome</keyword>
<evidence type="ECO:0000313" key="15">
    <source>
        <dbReference type="EMBL" id="SKA92395.1"/>
    </source>
</evidence>
<dbReference type="STRING" id="1147123.SAMN05443428_11253"/>
<evidence type="ECO:0000256" key="12">
    <source>
        <dbReference type="ARBA" id="ARBA00047283"/>
    </source>
</evidence>
<keyword evidence="8 13" id="KW-0949">S-adenosyl-L-methionine</keyword>
<dbReference type="FunFam" id="3.40.50.150:FF:000022">
    <property type="entry name" value="Ribosomal RNA small subunit methyltransferase B"/>
    <property type="match status" value="1"/>
</dbReference>
<dbReference type="InterPro" id="IPR004573">
    <property type="entry name" value="rRNA_ssu_MeTfrase_B"/>
</dbReference>
<name>A0A1T4XTH3_9CLOT</name>
<dbReference type="OrthoDB" id="9810297at2"/>
<reference evidence="16" key="1">
    <citation type="submission" date="2017-02" db="EMBL/GenBank/DDBJ databases">
        <authorList>
            <person name="Varghese N."/>
            <person name="Submissions S."/>
        </authorList>
    </citation>
    <scope>NUCLEOTIDE SEQUENCE [LARGE SCALE GENOMIC DNA]</scope>
    <source>
        <strain evidence="16">USBA 833</strain>
    </source>
</reference>
<dbReference type="PRINTS" id="PR02008">
    <property type="entry name" value="RCMTFAMILY"/>
</dbReference>
<dbReference type="EC" id="2.1.1.176" evidence="3"/>
<dbReference type="Pfam" id="PF22458">
    <property type="entry name" value="RsmF-B_ferredox"/>
    <property type="match status" value="1"/>
</dbReference>
<comment type="similarity">
    <text evidence="13">Belongs to the class I-like SAM-binding methyltransferase superfamily. RsmB/NOP family.</text>
</comment>
<evidence type="ECO:0000256" key="6">
    <source>
        <dbReference type="ARBA" id="ARBA00022603"/>
    </source>
</evidence>
<keyword evidence="7 13" id="KW-0808">Transferase</keyword>
<dbReference type="Gene3D" id="3.40.50.150">
    <property type="entry name" value="Vaccinia Virus protein VP39"/>
    <property type="match status" value="1"/>
</dbReference>
<feature type="binding site" evidence="13">
    <location>
        <position position="328"/>
    </location>
    <ligand>
        <name>S-adenosyl-L-methionine</name>
        <dbReference type="ChEBI" id="CHEBI:59789"/>
    </ligand>
</feature>
<dbReference type="InterPro" id="IPR011023">
    <property type="entry name" value="Nop2p"/>
</dbReference>
<dbReference type="SUPFAM" id="SSF48013">
    <property type="entry name" value="NusB-like"/>
    <property type="match status" value="1"/>
</dbReference>
<evidence type="ECO:0000256" key="11">
    <source>
        <dbReference type="ARBA" id="ARBA00031088"/>
    </source>
</evidence>
<dbReference type="NCBIfam" id="TIGR00446">
    <property type="entry name" value="nop2p"/>
    <property type="match status" value="1"/>
</dbReference>
<dbReference type="InterPro" id="IPR035926">
    <property type="entry name" value="NusB-like_sf"/>
</dbReference>
<evidence type="ECO:0000256" key="3">
    <source>
        <dbReference type="ARBA" id="ARBA00012140"/>
    </source>
</evidence>
<proteinExistence type="inferred from homology"/>
<feature type="active site" description="Nucleophile" evidence="13">
    <location>
        <position position="381"/>
    </location>
</feature>
<dbReference type="Pfam" id="PF01189">
    <property type="entry name" value="Methyltr_RsmB-F"/>
    <property type="match status" value="1"/>
</dbReference>
<dbReference type="GO" id="GO:0005737">
    <property type="term" value="C:cytoplasm"/>
    <property type="evidence" value="ECO:0007669"/>
    <property type="project" value="UniProtKB-SubCell"/>
</dbReference>
<dbReference type="Pfam" id="PF01029">
    <property type="entry name" value="NusB"/>
    <property type="match status" value="1"/>
</dbReference>
<dbReference type="RefSeq" id="WP_078696802.1">
    <property type="nucleotide sequence ID" value="NZ_FUYH01000012.1"/>
</dbReference>
<organism evidence="15 16">
    <name type="scientific">Caloramator quimbayensis</name>
    <dbReference type="NCBI Taxonomy" id="1147123"/>
    <lineage>
        <taxon>Bacteria</taxon>
        <taxon>Bacillati</taxon>
        <taxon>Bacillota</taxon>
        <taxon>Clostridia</taxon>
        <taxon>Eubacteriales</taxon>
        <taxon>Clostridiaceae</taxon>
        <taxon>Caloramator</taxon>
    </lineage>
</organism>
<dbReference type="PANTHER" id="PTHR22807:SF53">
    <property type="entry name" value="RIBOSOMAL RNA SMALL SUBUNIT METHYLTRANSFERASE B-RELATED"/>
    <property type="match status" value="1"/>
</dbReference>
<dbReference type="GO" id="GO:0006355">
    <property type="term" value="P:regulation of DNA-templated transcription"/>
    <property type="evidence" value="ECO:0007669"/>
    <property type="project" value="InterPro"/>
</dbReference>
<evidence type="ECO:0000256" key="7">
    <source>
        <dbReference type="ARBA" id="ARBA00022679"/>
    </source>
</evidence>
<comment type="catalytic activity">
    <reaction evidence="12">
        <text>cytidine(967) in 16S rRNA + S-adenosyl-L-methionine = 5-methylcytidine(967) in 16S rRNA + S-adenosyl-L-homocysteine + H(+)</text>
        <dbReference type="Rhea" id="RHEA:42748"/>
        <dbReference type="Rhea" id="RHEA-COMP:10219"/>
        <dbReference type="Rhea" id="RHEA-COMP:10220"/>
        <dbReference type="ChEBI" id="CHEBI:15378"/>
        <dbReference type="ChEBI" id="CHEBI:57856"/>
        <dbReference type="ChEBI" id="CHEBI:59789"/>
        <dbReference type="ChEBI" id="CHEBI:74483"/>
        <dbReference type="ChEBI" id="CHEBI:82748"/>
        <dbReference type="EC" id="2.1.1.176"/>
    </reaction>
</comment>
<dbReference type="GO" id="GO:0003723">
    <property type="term" value="F:RNA binding"/>
    <property type="evidence" value="ECO:0007669"/>
    <property type="project" value="UniProtKB-UniRule"/>
</dbReference>
<dbReference type="InterPro" id="IPR054728">
    <property type="entry name" value="RsmB-like_ferredoxin"/>
</dbReference>
<evidence type="ECO:0000313" key="16">
    <source>
        <dbReference type="Proteomes" id="UP000190105"/>
    </source>
</evidence>
<evidence type="ECO:0000256" key="9">
    <source>
        <dbReference type="ARBA" id="ARBA00022884"/>
    </source>
</evidence>
<dbReference type="PANTHER" id="PTHR22807">
    <property type="entry name" value="NOP2 YEAST -RELATED NOL1/NOP2/FMU SUN DOMAIN-CONTAINING"/>
    <property type="match status" value="1"/>
</dbReference>
<keyword evidence="6 13" id="KW-0489">Methyltransferase</keyword>
<comment type="subcellular location">
    <subcellularLocation>
        <location evidence="2">Cytoplasm</location>
    </subcellularLocation>
</comment>
<evidence type="ECO:0000256" key="8">
    <source>
        <dbReference type="ARBA" id="ARBA00022691"/>
    </source>
</evidence>
<dbReference type="GO" id="GO:0008649">
    <property type="term" value="F:rRNA methyltransferase activity"/>
    <property type="evidence" value="ECO:0007669"/>
    <property type="project" value="InterPro"/>
</dbReference>
<evidence type="ECO:0000256" key="1">
    <source>
        <dbReference type="ARBA" id="ARBA00002724"/>
    </source>
</evidence>
<dbReference type="InterPro" id="IPR029063">
    <property type="entry name" value="SAM-dependent_MTases_sf"/>
</dbReference>
<dbReference type="FunFam" id="3.30.70.1170:FF:000003">
    <property type="entry name" value="16S rRNA (Cytosine(967)-C(5))-methyltransferase RsmB"/>
    <property type="match status" value="1"/>
</dbReference>
<evidence type="ECO:0000256" key="13">
    <source>
        <dbReference type="PROSITE-ProRule" id="PRU01023"/>
    </source>
</evidence>
<evidence type="ECO:0000256" key="5">
    <source>
        <dbReference type="ARBA" id="ARBA00022552"/>
    </source>
</evidence>
<comment type="function">
    <text evidence="1">Specifically methylates the cytosine at position 967 (m5C967) of 16S rRNA.</text>
</comment>
<dbReference type="NCBIfam" id="NF011494">
    <property type="entry name" value="PRK14902.1"/>
    <property type="match status" value="1"/>
</dbReference>
<dbReference type="EMBL" id="FUYH01000012">
    <property type="protein sequence ID" value="SKA92395.1"/>
    <property type="molecule type" value="Genomic_DNA"/>
</dbReference>
<dbReference type="InterPro" id="IPR023267">
    <property type="entry name" value="RCMT"/>
</dbReference>
<dbReference type="InterPro" id="IPR049560">
    <property type="entry name" value="MeTrfase_RsmB-F_NOP2_cat"/>
</dbReference>
<accession>A0A1T4XTH3</accession>
<evidence type="ECO:0000256" key="4">
    <source>
        <dbReference type="ARBA" id="ARBA00022490"/>
    </source>
</evidence>
<feature type="binding site" evidence="13">
    <location>
        <begin position="259"/>
        <end position="265"/>
    </location>
    <ligand>
        <name>S-adenosyl-L-methionine</name>
        <dbReference type="ChEBI" id="CHEBI:59789"/>
    </ligand>
</feature>
<dbReference type="InterPro" id="IPR006027">
    <property type="entry name" value="NusB_RsmB_TIM44"/>
</dbReference>
<keyword evidence="5" id="KW-0698">rRNA processing</keyword>
<dbReference type="CDD" id="cd02440">
    <property type="entry name" value="AdoMet_MTases"/>
    <property type="match status" value="1"/>
</dbReference>
<dbReference type="PROSITE" id="PS51686">
    <property type="entry name" value="SAM_MT_RSMB_NOP"/>
    <property type="match status" value="1"/>
</dbReference>
<evidence type="ECO:0000259" key="14">
    <source>
        <dbReference type="PROSITE" id="PS51686"/>
    </source>
</evidence>
<dbReference type="NCBIfam" id="TIGR00563">
    <property type="entry name" value="rsmB"/>
    <property type="match status" value="1"/>
</dbReference>
<dbReference type="Proteomes" id="UP000190105">
    <property type="component" value="Unassembled WGS sequence"/>
</dbReference>
<feature type="domain" description="SAM-dependent MTase RsmB/NOP-type" evidence="14">
    <location>
        <begin position="170"/>
        <end position="445"/>
    </location>
</feature>
<keyword evidence="4" id="KW-0963">Cytoplasm</keyword>
<keyword evidence="9 13" id="KW-0694">RNA-binding</keyword>
<dbReference type="AlphaFoldDB" id="A0A1T4XTH3"/>
<gene>
    <name evidence="15" type="ORF">SAMN05443428_11253</name>
</gene>
<feature type="binding site" evidence="13">
    <location>
        <position position="283"/>
    </location>
    <ligand>
        <name>S-adenosyl-L-methionine</name>
        <dbReference type="ChEBI" id="CHEBI:59789"/>
    </ligand>
</feature>
<dbReference type="InterPro" id="IPR001678">
    <property type="entry name" value="MeTrfase_RsmB-F_NOP2_dom"/>
</dbReference>
<dbReference type="Gene3D" id="3.30.70.1170">
    <property type="entry name" value="Sun protein, domain 3"/>
    <property type="match status" value="1"/>
</dbReference>
<protein>
    <recommendedName>
        <fullName evidence="3">16S rRNA (cytosine(967)-C(5))-methyltransferase</fullName>
        <ecNumber evidence="3">2.1.1.176</ecNumber>
    </recommendedName>
    <alternativeName>
        <fullName evidence="10">16S rRNA m5C967 methyltransferase</fullName>
    </alternativeName>
    <alternativeName>
        <fullName evidence="11">rRNA (cytosine-C(5)-)-methyltransferase RsmB</fullName>
    </alternativeName>
</protein>